<dbReference type="EMBL" id="JACHJS010000001">
    <property type="protein sequence ID" value="MBB4964152.1"/>
    <property type="molecule type" value="Genomic_DNA"/>
</dbReference>
<evidence type="ECO:0000313" key="2">
    <source>
        <dbReference type="Proteomes" id="UP000542674"/>
    </source>
</evidence>
<comment type="caution">
    <text evidence="1">The sequence shown here is derived from an EMBL/GenBank/DDBJ whole genome shotgun (WGS) entry which is preliminary data.</text>
</comment>
<evidence type="ECO:0008006" key="3">
    <source>
        <dbReference type="Google" id="ProtNLM"/>
    </source>
</evidence>
<organism evidence="1 2">
    <name type="scientific">Saccharothrix violaceirubra</name>
    <dbReference type="NCBI Taxonomy" id="413306"/>
    <lineage>
        <taxon>Bacteria</taxon>
        <taxon>Bacillati</taxon>
        <taxon>Actinomycetota</taxon>
        <taxon>Actinomycetes</taxon>
        <taxon>Pseudonocardiales</taxon>
        <taxon>Pseudonocardiaceae</taxon>
        <taxon>Saccharothrix</taxon>
    </lineage>
</organism>
<reference evidence="1 2" key="1">
    <citation type="submission" date="2020-08" db="EMBL/GenBank/DDBJ databases">
        <title>Sequencing the genomes of 1000 actinobacteria strains.</title>
        <authorList>
            <person name="Klenk H.-P."/>
        </authorList>
    </citation>
    <scope>NUCLEOTIDE SEQUENCE [LARGE SCALE GENOMIC DNA]</scope>
    <source>
        <strain evidence="1 2">DSM 45084</strain>
    </source>
</reference>
<dbReference type="AlphaFoldDB" id="A0A7W7T166"/>
<name>A0A7W7T166_9PSEU</name>
<protein>
    <recommendedName>
        <fullName evidence="3">TetR family transcriptional regulator</fullName>
    </recommendedName>
</protein>
<proteinExistence type="predicted"/>
<evidence type="ECO:0000313" key="1">
    <source>
        <dbReference type="EMBL" id="MBB4964152.1"/>
    </source>
</evidence>
<dbReference type="RefSeq" id="WP_312865512.1">
    <property type="nucleotide sequence ID" value="NZ_BAABAI010000023.1"/>
</dbReference>
<sequence length="112" mass="12302">MHPPLGPGAPAVDRLVAFFRASVDLLDRQLHLVLGAETGRARFRGEIYAFRRRHVEDLLAGAAPAAVVDALLAPLAPEVYEYQRDVRGLTSAEIADGLTWLARRVSDQVTDR</sequence>
<keyword evidence="2" id="KW-1185">Reference proteome</keyword>
<dbReference type="Proteomes" id="UP000542674">
    <property type="component" value="Unassembled WGS sequence"/>
</dbReference>
<accession>A0A7W7T166</accession>
<gene>
    <name evidence="1" type="ORF">F4559_001511</name>
</gene>